<evidence type="ECO:0000313" key="3">
    <source>
        <dbReference type="Proteomes" id="UP000229098"/>
    </source>
</evidence>
<evidence type="ECO:0000259" key="1">
    <source>
        <dbReference type="Pfam" id="PF07819"/>
    </source>
</evidence>
<dbReference type="InterPro" id="IPR029058">
    <property type="entry name" value="AB_hydrolase_fold"/>
</dbReference>
<proteinExistence type="predicted"/>
<gene>
    <name evidence="2" type="ORF">COU90_04795</name>
</gene>
<feature type="domain" description="GPI inositol-deacylase PGAP1-like alpha/beta" evidence="1">
    <location>
        <begin position="62"/>
        <end position="133"/>
    </location>
</feature>
<dbReference type="Proteomes" id="UP000229098">
    <property type="component" value="Unassembled WGS sequence"/>
</dbReference>
<dbReference type="Gene3D" id="3.40.50.1820">
    <property type="entry name" value="alpha/beta hydrolase"/>
    <property type="match status" value="1"/>
</dbReference>
<reference evidence="3" key="1">
    <citation type="submission" date="2017-09" db="EMBL/GenBank/DDBJ databases">
        <title>Depth-based differentiation of microbial function through sediment-hosted aquifers and enrichment of novel symbionts in the deep terrestrial subsurface.</title>
        <authorList>
            <person name="Probst A.J."/>
            <person name="Ladd B."/>
            <person name="Jarett J.K."/>
            <person name="Geller-Mcgrath D.E."/>
            <person name="Sieber C.M.K."/>
            <person name="Emerson J.B."/>
            <person name="Anantharaman K."/>
            <person name="Thomas B.C."/>
            <person name="Malmstrom R."/>
            <person name="Stieglmeier M."/>
            <person name="Klingl A."/>
            <person name="Woyke T."/>
            <person name="Ryan C.M."/>
            <person name="Banfield J.F."/>
        </authorList>
    </citation>
    <scope>NUCLEOTIDE SEQUENCE [LARGE SCALE GENOMIC DNA]</scope>
</reference>
<evidence type="ECO:0000313" key="2">
    <source>
        <dbReference type="EMBL" id="PJE64160.1"/>
    </source>
</evidence>
<dbReference type="AlphaFoldDB" id="A0A2M8KW63"/>
<dbReference type="InterPro" id="IPR012908">
    <property type="entry name" value="PGAP1-ab_dom-like"/>
</dbReference>
<dbReference type="GO" id="GO:0016788">
    <property type="term" value="F:hydrolase activity, acting on ester bonds"/>
    <property type="evidence" value="ECO:0007669"/>
    <property type="project" value="InterPro"/>
</dbReference>
<sequence length="212" mass="23177">MFTVVVPGTGYSEKDWSDDGSAGNFINSVGETFGETPVVINNKDFWSGGDNPGARERAANHVVNLINNHDFAEGEQLNIVGHSHGGNIANLVSQMTERRIDTLVTLGTPTSGDYQPNYDRIGQHVNAYSNKDFVQKFGGTQTSVSEVLGRVAFGNFGRWLGAKLSIGQFGWGGRQYSKASNYNATGDTSFIGAHSDLWRNENVWNNISNRIR</sequence>
<protein>
    <recommendedName>
        <fullName evidence="1">GPI inositol-deacylase PGAP1-like alpha/beta domain-containing protein</fullName>
    </recommendedName>
</protein>
<dbReference type="EMBL" id="PFEF01000010">
    <property type="protein sequence ID" value="PJE64160.1"/>
    <property type="molecule type" value="Genomic_DNA"/>
</dbReference>
<dbReference type="SUPFAM" id="SSF53474">
    <property type="entry name" value="alpha/beta-Hydrolases"/>
    <property type="match status" value="1"/>
</dbReference>
<accession>A0A2M8KW63</accession>
<dbReference type="Pfam" id="PF07819">
    <property type="entry name" value="PGAP1"/>
    <property type="match status" value="1"/>
</dbReference>
<organism evidence="2 3">
    <name type="scientific">Candidatus Ryanbacteria bacterium CG10_big_fil_rev_8_21_14_0_10_43_42</name>
    <dbReference type="NCBI Taxonomy" id="1974864"/>
    <lineage>
        <taxon>Bacteria</taxon>
        <taxon>Candidatus Ryaniibacteriota</taxon>
    </lineage>
</organism>
<name>A0A2M8KW63_9BACT</name>
<comment type="caution">
    <text evidence="2">The sequence shown here is derived from an EMBL/GenBank/DDBJ whole genome shotgun (WGS) entry which is preliminary data.</text>
</comment>